<reference evidence="2" key="2">
    <citation type="submission" date="2015-06" db="UniProtKB">
        <authorList>
            <consortium name="EnsemblPlants"/>
        </authorList>
    </citation>
    <scope>IDENTIFICATION</scope>
</reference>
<keyword evidence="3" id="KW-1185">Reference proteome</keyword>
<dbReference type="EnsemblPlants" id="ORUFI03G04250.1">
    <property type="protein sequence ID" value="ORUFI03G04250.1"/>
    <property type="gene ID" value="ORUFI03G04250"/>
</dbReference>
<organism evidence="2 3">
    <name type="scientific">Oryza rufipogon</name>
    <name type="common">Brownbeard rice</name>
    <name type="synonym">Asian wild rice</name>
    <dbReference type="NCBI Taxonomy" id="4529"/>
    <lineage>
        <taxon>Eukaryota</taxon>
        <taxon>Viridiplantae</taxon>
        <taxon>Streptophyta</taxon>
        <taxon>Embryophyta</taxon>
        <taxon>Tracheophyta</taxon>
        <taxon>Spermatophyta</taxon>
        <taxon>Magnoliopsida</taxon>
        <taxon>Liliopsida</taxon>
        <taxon>Poales</taxon>
        <taxon>Poaceae</taxon>
        <taxon>BOP clade</taxon>
        <taxon>Oryzoideae</taxon>
        <taxon>Oryzeae</taxon>
        <taxon>Oryzinae</taxon>
        <taxon>Oryza</taxon>
    </lineage>
</organism>
<name>A0A0E0NQ00_ORYRU</name>
<dbReference type="Proteomes" id="UP000008022">
    <property type="component" value="Unassembled WGS sequence"/>
</dbReference>
<evidence type="ECO:0000313" key="3">
    <source>
        <dbReference type="Proteomes" id="UP000008022"/>
    </source>
</evidence>
<dbReference type="AlphaFoldDB" id="A0A0E0NQ00"/>
<protein>
    <submittedName>
        <fullName evidence="2">Uncharacterized protein</fullName>
    </submittedName>
</protein>
<reference evidence="3" key="1">
    <citation type="submission" date="2013-06" db="EMBL/GenBank/DDBJ databases">
        <authorList>
            <person name="Zhao Q."/>
        </authorList>
    </citation>
    <scope>NUCLEOTIDE SEQUENCE</scope>
    <source>
        <strain evidence="3">cv. W1943</strain>
    </source>
</reference>
<evidence type="ECO:0000313" key="2">
    <source>
        <dbReference type="EnsemblPlants" id="ORUFI03G04250.1"/>
    </source>
</evidence>
<proteinExistence type="predicted"/>
<feature type="region of interest" description="Disordered" evidence="1">
    <location>
        <begin position="1"/>
        <end position="40"/>
    </location>
</feature>
<accession>A0A0E0NQ00</accession>
<dbReference type="Gramene" id="ORUFI03G04250.1">
    <property type="protein sequence ID" value="ORUFI03G04250.1"/>
    <property type="gene ID" value="ORUFI03G04250"/>
</dbReference>
<sequence length="94" mass="10733">MLGGEIGRWLRNKQREKRGEKEKRQKSGIPRARSGRAWPQLPGTPNVIFVGTEEDGIFAVELDSLSVRKVCELDKSQDLFFPFVSYYAESFLGK</sequence>
<dbReference type="HOGENOM" id="CLU_2389984_0_0_1"/>
<evidence type="ECO:0000256" key="1">
    <source>
        <dbReference type="SAM" id="MobiDB-lite"/>
    </source>
</evidence>